<sequence>MMLILVAGMSIAAYLAYNVWDRIQALDSAQQDHAEWVFTQIEIEFLKTDRALAQAKSATPEALKEFRKRFDIFYSRVLLAERMRNNAKAKPKIANCASCWMGSYRRLMALTSNWPQRLMISIRCCAASRMSRVRLP</sequence>
<reference evidence="2" key="1">
    <citation type="journal article" date="2019" name="Int. J. Syst. Evol. Microbiol.">
        <title>The Global Catalogue of Microorganisms (GCM) 10K type strain sequencing project: providing services to taxonomists for standard genome sequencing and annotation.</title>
        <authorList>
            <consortium name="The Broad Institute Genomics Platform"/>
            <consortium name="The Broad Institute Genome Sequencing Center for Infectious Disease"/>
            <person name="Wu L."/>
            <person name="Ma J."/>
        </authorList>
    </citation>
    <scope>NUCLEOTIDE SEQUENCE [LARGE SCALE GENOMIC DNA]</scope>
    <source>
        <strain evidence="2">NBRC 111368</strain>
    </source>
</reference>
<protein>
    <submittedName>
        <fullName evidence="1">Uncharacterized protein</fullName>
    </submittedName>
</protein>
<evidence type="ECO:0000313" key="2">
    <source>
        <dbReference type="Proteomes" id="UP001596403"/>
    </source>
</evidence>
<organism evidence="1 2">
    <name type="scientific">Sulfitobacter profundi</name>
    <dbReference type="NCBI Taxonomy" id="2679961"/>
    <lineage>
        <taxon>Bacteria</taxon>
        <taxon>Pseudomonadati</taxon>
        <taxon>Pseudomonadota</taxon>
        <taxon>Alphaproteobacteria</taxon>
        <taxon>Rhodobacterales</taxon>
        <taxon>Roseobacteraceae</taxon>
        <taxon>Sulfitobacter</taxon>
    </lineage>
</organism>
<name>A0ABW1Z183_9RHOB</name>
<dbReference type="Proteomes" id="UP001596403">
    <property type="component" value="Unassembled WGS sequence"/>
</dbReference>
<proteinExistence type="predicted"/>
<gene>
    <name evidence="1" type="ORF">ACFQAU_10330</name>
</gene>
<dbReference type="RefSeq" id="WP_386282085.1">
    <property type="nucleotide sequence ID" value="NZ_JBHSWA010000001.1"/>
</dbReference>
<accession>A0ABW1Z183</accession>
<comment type="caution">
    <text evidence="1">The sequence shown here is derived from an EMBL/GenBank/DDBJ whole genome shotgun (WGS) entry which is preliminary data.</text>
</comment>
<keyword evidence="2" id="KW-1185">Reference proteome</keyword>
<evidence type="ECO:0000313" key="1">
    <source>
        <dbReference type="EMBL" id="MFC6642037.1"/>
    </source>
</evidence>
<dbReference type="EMBL" id="JBHSWA010000001">
    <property type="protein sequence ID" value="MFC6642037.1"/>
    <property type="molecule type" value="Genomic_DNA"/>
</dbReference>